<organism evidence="3 4">
    <name type="scientific">Zygosaccharomyces rouxii</name>
    <dbReference type="NCBI Taxonomy" id="4956"/>
    <lineage>
        <taxon>Eukaryota</taxon>
        <taxon>Fungi</taxon>
        <taxon>Dikarya</taxon>
        <taxon>Ascomycota</taxon>
        <taxon>Saccharomycotina</taxon>
        <taxon>Saccharomycetes</taxon>
        <taxon>Saccharomycetales</taxon>
        <taxon>Saccharomycetaceae</taxon>
        <taxon>Zygosaccharomyces</taxon>
    </lineage>
</organism>
<feature type="compositionally biased region" description="Polar residues" evidence="1">
    <location>
        <begin position="706"/>
        <end position="717"/>
    </location>
</feature>
<evidence type="ECO:0000313" key="4">
    <source>
        <dbReference type="Proteomes" id="UP000187013"/>
    </source>
</evidence>
<dbReference type="InterPro" id="IPR040206">
    <property type="entry name" value="Zds1/2"/>
</dbReference>
<feature type="compositionally biased region" description="Basic and acidic residues" evidence="1">
    <location>
        <begin position="900"/>
        <end position="911"/>
    </location>
</feature>
<evidence type="ECO:0000313" key="3">
    <source>
        <dbReference type="EMBL" id="GAV55954.1"/>
    </source>
</evidence>
<feature type="region of interest" description="Disordered" evidence="1">
    <location>
        <begin position="473"/>
        <end position="575"/>
    </location>
</feature>
<dbReference type="OrthoDB" id="5589766at2759"/>
<feature type="region of interest" description="Disordered" evidence="1">
    <location>
        <begin position="165"/>
        <end position="233"/>
    </location>
</feature>
<feature type="region of interest" description="Disordered" evidence="1">
    <location>
        <begin position="753"/>
        <end position="772"/>
    </location>
</feature>
<dbReference type="GO" id="GO:0010971">
    <property type="term" value="P:positive regulation of G2/M transition of mitotic cell cycle"/>
    <property type="evidence" value="ECO:0007669"/>
    <property type="project" value="TreeGrafter"/>
</dbReference>
<feature type="region of interest" description="Disordered" evidence="1">
    <location>
        <begin position="596"/>
        <end position="721"/>
    </location>
</feature>
<dbReference type="SMART" id="SM01327">
    <property type="entry name" value="Zds_C"/>
    <property type="match status" value="1"/>
</dbReference>
<dbReference type="GO" id="GO:0005737">
    <property type="term" value="C:cytoplasm"/>
    <property type="evidence" value="ECO:0007669"/>
    <property type="project" value="TreeGrafter"/>
</dbReference>
<feature type="compositionally biased region" description="Polar residues" evidence="1">
    <location>
        <begin position="1168"/>
        <end position="1193"/>
    </location>
</feature>
<dbReference type="EMBL" id="BDGX01000052">
    <property type="protein sequence ID" value="GAV55954.1"/>
    <property type="molecule type" value="Genomic_DNA"/>
</dbReference>
<proteinExistence type="predicted"/>
<dbReference type="Proteomes" id="UP000187013">
    <property type="component" value="Unassembled WGS sequence"/>
</dbReference>
<feature type="compositionally biased region" description="Polar residues" evidence="1">
    <location>
        <begin position="345"/>
        <end position="357"/>
    </location>
</feature>
<dbReference type="AlphaFoldDB" id="A0A1Q3AJR6"/>
<comment type="caution">
    <text evidence="3">The sequence shown here is derived from an EMBL/GenBank/DDBJ whole genome shotgun (WGS) entry which is preliminary data.</text>
</comment>
<feature type="region of interest" description="Disordered" evidence="1">
    <location>
        <begin position="99"/>
        <end position="124"/>
    </location>
</feature>
<feature type="region of interest" description="Disordered" evidence="1">
    <location>
        <begin position="397"/>
        <end position="419"/>
    </location>
</feature>
<feature type="compositionally biased region" description="Low complexity" evidence="1">
    <location>
        <begin position="832"/>
        <end position="845"/>
    </location>
</feature>
<gene>
    <name evidence="3" type="ORF">ZYGR_0AZ01260</name>
</gene>
<feature type="compositionally biased region" description="Low complexity" evidence="1">
    <location>
        <begin position="1040"/>
        <end position="1052"/>
    </location>
</feature>
<dbReference type="InterPro" id="IPR013941">
    <property type="entry name" value="ZDS1_C"/>
</dbReference>
<feature type="region of interest" description="Disordered" evidence="1">
    <location>
        <begin position="289"/>
        <end position="357"/>
    </location>
</feature>
<feature type="compositionally biased region" description="Low complexity" evidence="1">
    <location>
        <begin position="220"/>
        <end position="233"/>
    </location>
</feature>
<dbReference type="Pfam" id="PF08632">
    <property type="entry name" value="Zds_C"/>
    <property type="match status" value="1"/>
</dbReference>
<feature type="compositionally biased region" description="Polar residues" evidence="1">
    <location>
        <begin position="956"/>
        <end position="966"/>
    </location>
</feature>
<feature type="compositionally biased region" description="Acidic residues" evidence="1">
    <location>
        <begin position="320"/>
        <end position="329"/>
    </location>
</feature>
<evidence type="ECO:0000259" key="2">
    <source>
        <dbReference type="SMART" id="SM01327"/>
    </source>
</evidence>
<feature type="region of interest" description="Disordered" evidence="1">
    <location>
        <begin position="780"/>
        <end position="1069"/>
    </location>
</feature>
<feature type="compositionally biased region" description="Low complexity" evidence="1">
    <location>
        <begin position="187"/>
        <end position="206"/>
    </location>
</feature>
<feature type="compositionally biased region" description="Basic and acidic residues" evidence="1">
    <location>
        <begin position="20"/>
        <end position="55"/>
    </location>
</feature>
<feature type="compositionally biased region" description="Polar residues" evidence="1">
    <location>
        <begin position="933"/>
        <end position="943"/>
    </location>
</feature>
<feature type="compositionally biased region" description="Basic and acidic residues" evidence="1">
    <location>
        <begin position="799"/>
        <end position="820"/>
    </location>
</feature>
<dbReference type="PANTHER" id="PTHR28089:SF1">
    <property type="entry name" value="PROTEIN ZDS1-RELATED"/>
    <property type="match status" value="1"/>
</dbReference>
<feature type="compositionally biased region" description="Polar residues" evidence="1">
    <location>
        <begin position="535"/>
        <end position="560"/>
    </location>
</feature>
<feature type="compositionally biased region" description="Basic residues" evidence="1">
    <location>
        <begin position="890"/>
        <end position="899"/>
    </location>
</feature>
<dbReference type="PANTHER" id="PTHR28089">
    <property type="entry name" value="PROTEIN ZDS1-RELATED"/>
    <property type="match status" value="1"/>
</dbReference>
<feature type="compositionally biased region" description="Polar residues" evidence="1">
    <location>
        <begin position="666"/>
        <end position="686"/>
    </location>
</feature>
<feature type="compositionally biased region" description="Polar residues" evidence="1">
    <location>
        <begin position="475"/>
        <end position="503"/>
    </location>
</feature>
<feature type="region of interest" description="Disordered" evidence="1">
    <location>
        <begin position="1166"/>
        <end position="1193"/>
    </location>
</feature>
<evidence type="ECO:0000256" key="1">
    <source>
        <dbReference type="SAM" id="MobiDB-lite"/>
    </source>
</evidence>
<dbReference type="GO" id="GO:0030010">
    <property type="term" value="P:establishment of cell polarity"/>
    <property type="evidence" value="ECO:0007669"/>
    <property type="project" value="TreeGrafter"/>
</dbReference>
<feature type="compositionally biased region" description="Polar residues" evidence="1">
    <location>
        <begin position="646"/>
        <end position="655"/>
    </location>
</feature>
<feature type="compositionally biased region" description="Basic and acidic residues" evidence="1">
    <location>
        <begin position="504"/>
        <end position="532"/>
    </location>
</feature>
<name>A0A1Q3AJR6_ZYGRO</name>
<feature type="compositionally biased region" description="Basic and acidic residues" evidence="1">
    <location>
        <begin position="289"/>
        <end position="299"/>
    </location>
</feature>
<feature type="compositionally biased region" description="Low complexity" evidence="1">
    <location>
        <begin position="1012"/>
        <end position="1032"/>
    </location>
</feature>
<accession>A0A1Q3AJR6</accession>
<feature type="compositionally biased region" description="Polar residues" evidence="1">
    <location>
        <begin position="760"/>
        <end position="772"/>
    </location>
</feature>
<reference evidence="3 4" key="1">
    <citation type="submission" date="2016-08" db="EMBL/GenBank/DDBJ databases">
        <title>Draft genome sequence of allopolyploid Zygosaccharomyces rouxii.</title>
        <authorList>
            <person name="Watanabe J."/>
            <person name="Uehara K."/>
            <person name="Mogi Y."/>
            <person name="Tsukioka Y."/>
        </authorList>
    </citation>
    <scope>NUCLEOTIDE SEQUENCE [LARGE SCALE GENOMIC DNA]</scope>
    <source>
        <strain evidence="3 4">NBRC 110957</strain>
    </source>
</reference>
<feature type="compositionally biased region" description="Basic and acidic residues" evidence="1">
    <location>
        <begin position="994"/>
        <end position="1004"/>
    </location>
</feature>
<feature type="compositionally biased region" description="Pro residues" evidence="1">
    <location>
        <begin position="1053"/>
        <end position="1066"/>
    </location>
</feature>
<feature type="compositionally biased region" description="Polar residues" evidence="1">
    <location>
        <begin position="99"/>
        <end position="115"/>
    </location>
</feature>
<feature type="domain" description="Protein Zds1 C-terminal" evidence="2">
    <location>
        <begin position="1099"/>
        <end position="1151"/>
    </location>
</feature>
<feature type="compositionally biased region" description="Polar residues" evidence="1">
    <location>
        <begin position="602"/>
        <end position="613"/>
    </location>
</feature>
<feature type="region of interest" description="Disordered" evidence="1">
    <location>
        <begin position="1"/>
        <end position="55"/>
    </location>
</feature>
<sequence length="1205" mass="134760">MDVNQDSLRNRQNQQHKQHRIQEHQEHQHEQEHQPHQQEQLPVRERKGVNNAMKEKRKSEVMIAAQSLDNEVQSVKNLKRISIGSMDMLMDPELEYRVSSSAGKQENRKSWTSGIPTRPAEEVENAQNRAAVRYTYPSRAAEGEPDESFESELSEISFDVTNSEYLEGLNPDDNSSIQESESDTSDIRGSQKSQVSSSGRSISGVGTLKRGASNVPLRKTSTSSDTSNGSNSSLTKNLLWVPASQHPNVKPENYLELVQDTLHNIKLEGNENGQTGNGMDTTATLVDHGANKENEDKSYYPRKNSSLVRRPSRLRKSYTEFDEEDDDYQDTSGFSKKRSSEDLENASNLTISSTNSSRAVSLRDITDELTKISNNAGLTDSDAITLARTLSMAGSFTSDEPDDIIENSRSAQGDDLHNYEEGGVVGKREEDTEFASNMLMKKGFVIPARSSLRRSKFNTYRVRSASEENLHENKNFSFGSSEQHVPSPGTSSSQTDYVPTASSRGERLANPRSSQDYHPEPARETPTEEDFARSVTHTKQQDHLSTPGDQQSHVSKSPSQFIGEDGSNLTSPSTISDFQDIYDHYRQSSVDWEKELKKEQDFGQQSDNYNKPMTTEVHVEPPASEESRDLEDSSADNLAISKEDSLSSTEGSTGSVLVRPEHGQYFESTMPQQYHPNQETTEQPVDSSFAAEQKKLEPIVSESYERPTSNTSGSNRQAQKRGGWAFFSMGAKDILGGEQMSDSNEDDVNVEGYQSEEYEPQQNTDFIKTSTRARTDYERIAADRSNHSKNRHSPIFTENNKREIMEEPKAELETEPKNEEVATDMDEPTEMNSDYSNSDSSNSFSAQKLEKKFVNLFKRKGKNKSSSNKTGKTHKKLELTKKATNNTLPKFRKAVKGQSKHTDFFENEKNNDALSDGASPDISLGEPVDDSVMDTSADSFQDASENKQEEHLSLQPAVSVQSTKSHPGTVVESAKQFESSVSQEPVADNVVAADTEKESTEIRKQASRGKIQQAQQAQQAQQQQQEQLAQHQQHQEKQQQQKQQVSSAQQVQPTPPVQNFPQPLPPRKLTFSDVKRLDRPNAPMQFTDSAFGFPLPMLTVSTVIMFDHRLPINVERAIYRLSHLKLSDPKRELRQQVMLSNFMYAYLNLVNHTLYMEQVAQEGGQEIPASSKTTNAGKSAHTGSGPYTTDQNDANGAICIPDIQG</sequence>
<protein>
    <recommendedName>
        <fullName evidence="2">Protein Zds1 C-terminal domain-containing protein</fullName>
    </recommendedName>
</protein>